<dbReference type="Proteomes" id="UP001138500">
    <property type="component" value="Unassembled WGS sequence"/>
</dbReference>
<dbReference type="InterPro" id="IPR005301">
    <property type="entry name" value="MOB_kinase_act_fam"/>
</dbReference>
<sequence>MAQRNIQQPGDEAPFDFTRAFGRQANPARSQNAPPSRGNTSSPSAYSQANQIGPAVAAAPPSPSISQSVPHSDQAQQNNANEGRIPLFFKEQYAGLVVKGNFDTLAVTPALVDEGEWLAHQLVEQARLMSNMITVVIDKVDKTAAKSVCTEQTCPTMTASPGVVYTWVDTQRNPINLPAAQYIKNIQTWVNGKIANQSLFPTDTFSSAPPMGPRLKDLDLNDRNKWLGSTYGFPQAFYNEVKNLYKQMFRCYAHLYWAHWLTFWDLECYRELNTCFVHFNNVGRRFGLISDKDTEPMQGLINLWVQQGVLPKMVTDGAAQASGPSGGSASKDSAAVAGPSSEK</sequence>
<accession>A0A9W7W5Y6</accession>
<dbReference type="PANTHER" id="PTHR22599">
    <property type="entry name" value="MPS ONE BINDER KINASE ACTIVATOR-LIKE MOB"/>
    <property type="match status" value="1"/>
</dbReference>
<dbReference type="InterPro" id="IPR036703">
    <property type="entry name" value="MOB_kinase_act_sf"/>
</dbReference>
<dbReference type="OrthoDB" id="10261121at2759"/>
<proteinExistence type="predicted"/>
<dbReference type="Gene3D" id="1.20.140.30">
    <property type="entry name" value="MOB kinase activator"/>
    <property type="match status" value="1"/>
</dbReference>
<evidence type="ECO:0000256" key="2">
    <source>
        <dbReference type="SAM" id="MobiDB-lite"/>
    </source>
</evidence>
<keyword evidence="1" id="KW-0479">Metal-binding</keyword>
<feature type="binding site" evidence="1">
    <location>
        <position position="154"/>
    </location>
    <ligand>
        <name>Zn(2+)</name>
        <dbReference type="ChEBI" id="CHEBI:29105"/>
    </ligand>
</feature>
<feature type="binding site" evidence="1">
    <location>
        <position position="254"/>
    </location>
    <ligand>
        <name>Zn(2+)</name>
        <dbReference type="ChEBI" id="CHEBI:29105"/>
    </ligand>
</feature>
<gene>
    <name evidence="3" type="ORF">Tdes44962_MAKER07417</name>
</gene>
<feature type="compositionally biased region" description="Polar residues" evidence="2">
    <location>
        <begin position="27"/>
        <end position="51"/>
    </location>
</feature>
<feature type="binding site" evidence="1">
    <location>
        <position position="259"/>
    </location>
    <ligand>
        <name>Zn(2+)</name>
        <dbReference type="ChEBI" id="CHEBI:29105"/>
    </ligand>
</feature>
<dbReference type="EMBL" id="RIBY02000358">
    <property type="protein sequence ID" value="KAH9843410.1"/>
    <property type="molecule type" value="Genomic_DNA"/>
</dbReference>
<feature type="region of interest" description="Disordered" evidence="2">
    <location>
        <begin position="316"/>
        <end position="343"/>
    </location>
</feature>
<dbReference type="Pfam" id="PF03637">
    <property type="entry name" value="Mob1_phocein"/>
    <property type="match status" value="2"/>
</dbReference>
<feature type="compositionally biased region" description="Low complexity" evidence="2">
    <location>
        <begin position="317"/>
        <end position="343"/>
    </location>
</feature>
<dbReference type="AlphaFoldDB" id="A0A9W7W5Y6"/>
<evidence type="ECO:0000313" key="4">
    <source>
        <dbReference type="Proteomes" id="UP001138500"/>
    </source>
</evidence>
<keyword evidence="1" id="KW-0862">Zinc</keyword>
<reference evidence="3 4" key="2">
    <citation type="journal article" date="2021" name="Curr. Genet.">
        <title>Genetic response to nitrogen starvation in the aggressive Eucalyptus foliar pathogen Teratosphaeria destructans.</title>
        <authorList>
            <person name="Havenga M."/>
            <person name="Wingfield B.D."/>
            <person name="Wingfield M.J."/>
            <person name="Dreyer L.L."/>
            <person name="Roets F."/>
            <person name="Aylward J."/>
        </authorList>
    </citation>
    <scope>NUCLEOTIDE SEQUENCE [LARGE SCALE GENOMIC DNA]</scope>
    <source>
        <strain evidence="3">CMW44962</strain>
    </source>
</reference>
<feature type="binding site" evidence="1">
    <location>
        <position position="149"/>
    </location>
    <ligand>
        <name>Zn(2+)</name>
        <dbReference type="ChEBI" id="CHEBI:29105"/>
    </ligand>
</feature>
<dbReference type="SUPFAM" id="SSF101152">
    <property type="entry name" value="Mob1/phocein"/>
    <property type="match status" value="1"/>
</dbReference>
<reference evidence="3 4" key="1">
    <citation type="journal article" date="2018" name="IMA Fungus">
        <title>IMA Genome-F 10: Nine draft genome sequences of Claviceps purpurea s.lat., including C. arundinis, C. humidiphila, and C. cf. spartinae, pseudomolecules for the pitch canker pathogen Fusarium circinatum, draft genome of Davidsoniella eucalypti, Grosmannia galeiformis, Quambalaria eucalypti, and Teratosphaeria destructans.</title>
        <authorList>
            <person name="Wingfield B.D."/>
            <person name="Liu M."/>
            <person name="Nguyen H.D."/>
            <person name="Lane F.A."/>
            <person name="Morgan S.W."/>
            <person name="De Vos L."/>
            <person name="Wilken P.M."/>
            <person name="Duong T.A."/>
            <person name="Aylward J."/>
            <person name="Coetzee M.P."/>
            <person name="Dadej K."/>
            <person name="De Beer Z.W."/>
            <person name="Findlay W."/>
            <person name="Havenga M."/>
            <person name="Kolarik M."/>
            <person name="Menzies J.G."/>
            <person name="Naidoo K."/>
            <person name="Pochopski O."/>
            <person name="Shoukouhi P."/>
            <person name="Santana Q.C."/>
            <person name="Seifert K.A."/>
            <person name="Soal N."/>
            <person name="Steenkamp E.T."/>
            <person name="Tatham C.T."/>
            <person name="van der Nest M.A."/>
            <person name="Wingfield M.J."/>
        </authorList>
    </citation>
    <scope>NUCLEOTIDE SEQUENCE [LARGE SCALE GENOMIC DNA]</scope>
    <source>
        <strain evidence="3">CMW44962</strain>
    </source>
</reference>
<evidence type="ECO:0000256" key="1">
    <source>
        <dbReference type="PIRSR" id="PIRSR605301-1"/>
    </source>
</evidence>
<evidence type="ECO:0000313" key="3">
    <source>
        <dbReference type="EMBL" id="KAH9843410.1"/>
    </source>
</evidence>
<comment type="caution">
    <text evidence="3">The sequence shown here is derived from an EMBL/GenBank/DDBJ whole genome shotgun (WGS) entry which is preliminary data.</text>
</comment>
<protein>
    <submittedName>
        <fullName evidence="3">Maintenance of ploidy protein mob2</fullName>
    </submittedName>
</protein>
<dbReference type="SMART" id="SM01388">
    <property type="entry name" value="Mob1_phocein"/>
    <property type="match status" value="1"/>
</dbReference>
<organism evidence="3 4">
    <name type="scientific">Teratosphaeria destructans</name>
    <dbReference type="NCBI Taxonomy" id="418781"/>
    <lineage>
        <taxon>Eukaryota</taxon>
        <taxon>Fungi</taxon>
        <taxon>Dikarya</taxon>
        <taxon>Ascomycota</taxon>
        <taxon>Pezizomycotina</taxon>
        <taxon>Dothideomycetes</taxon>
        <taxon>Dothideomycetidae</taxon>
        <taxon>Mycosphaerellales</taxon>
        <taxon>Teratosphaeriaceae</taxon>
        <taxon>Teratosphaeria</taxon>
    </lineage>
</organism>
<name>A0A9W7W5Y6_9PEZI</name>
<keyword evidence="4" id="KW-1185">Reference proteome</keyword>
<feature type="compositionally biased region" description="Low complexity" evidence="2">
    <location>
        <begin position="54"/>
        <end position="72"/>
    </location>
</feature>
<feature type="region of interest" description="Disordered" evidence="2">
    <location>
        <begin position="1"/>
        <end position="78"/>
    </location>
</feature>